<dbReference type="Proteomes" id="UP000794436">
    <property type="component" value="Unassembled WGS sequence"/>
</dbReference>
<accession>A0A8K1FPC0</accession>
<feature type="compositionally biased region" description="Low complexity" evidence="2">
    <location>
        <begin position="23"/>
        <end position="33"/>
    </location>
</feature>
<feature type="compositionally biased region" description="Low complexity" evidence="2">
    <location>
        <begin position="42"/>
        <end position="55"/>
    </location>
</feature>
<dbReference type="GO" id="GO:0005802">
    <property type="term" value="C:trans-Golgi network"/>
    <property type="evidence" value="ECO:0007669"/>
    <property type="project" value="TreeGrafter"/>
</dbReference>
<feature type="compositionally biased region" description="Low complexity" evidence="2">
    <location>
        <begin position="270"/>
        <end position="290"/>
    </location>
</feature>
<dbReference type="GO" id="GO:0005769">
    <property type="term" value="C:early endosome"/>
    <property type="evidence" value="ECO:0007669"/>
    <property type="project" value="TreeGrafter"/>
</dbReference>
<dbReference type="SMART" id="SM00233">
    <property type="entry name" value="PH"/>
    <property type="match status" value="1"/>
</dbReference>
<dbReference type="GO" id="GO:0042147">
    <property type="term" value="P:retrograde transport, endosome to Golgi"/>
    <property type="evidence" value="ECO:0007669"/>
    <property type="project" value="TreeGrafter"/>
</dbReference>
<dbReference type="GO" id="GO:0007032">
    <property type="term" value="P:endosome organization"/>
    <property type="evidence" value="ECO:0007669"/>
    <property type="project" value="TreeGrafter"/>
</dbReference>
<proteinExistence type="predicted"/>
<feature type="compositionally biased region" description="Basic and acidic residues" evidence="2">
    <location>
        <begin position="95"/>
        <end position="105"/>
    </location>
</feature>
<dbReference type="InterPro" id="IPR011993">
    <property type="entry name" value="PH-like_dom_sf"/>
</dbReference>
<dbReference type="InterPro" id="IPR001849">
    <property type="entry name" value="PH_domain"/>
</dbReference>
<evidence type="ECO:0000256" key="1">
    <source>
        <dbReference type="ARBA" id="ARBA00022553"/>
    </source>
</evidence>
<dbReference type="Gene3D" id="2.30.29.30">
    <property type="entry name" value="Pleckstrin-homology domain (PH domain)/Phosphotyrosine-binding domain (PTB)"/>
    <property type="match status" value="1"/>
</dbReference>
<dbReference type="SUPFAM" id="SSF50729">
    <property type="entry name" value="PH domain-like"/>
    <property type="match status" value="1"/>
</dbReference>
<sequence length="591" mass="64414">MNPLLSTGEAPASATNQVMQKISSGSESSAPVSEQVRVPEVAPSASPSAEPADSPGVSEDIAASANATNDYGSDKRAVASGSSESTVVVEEEPREESITRSHTANEEADVLTALPLSISMLSFSSLQSGADGTASVTDPKGDDACAAPDKTGWLKKKDGWNSWQTRYFELKSNRLYYFASESEGIPRGAIVLDHVHVLRGKGEHSMTFTITASNKSQHLEIIKFSSRMTHQIHPRKSCVLRVVQETEDNVSGWVTALNRASFYCNLSTNTSASGSGSVTSQSQSQSSSSPGRKKKTPFYRLRSPSSSASSVADDDNRQSSGTIDSASYHHFGSVKYLQETDPLLWEIHPHDQQKIRKKAAKARTRSDYVAIFTKYSSTFRQIFLPRPRPITIEQTLRDILPELFLINNVLYGGGDENNSLENIFEVLDGCIKKFASAQEERVRAVSSLLQACARTISGGDSYFVVHSLLGNPSMIIRPAEARGHPIEIEVSATNPHQICITVFSVFSFHHIEDVENYGDGEPGGSAAMPEPLLRIHTYHVQEFDFASGKSSRWLRIRADGVKEDNEGQRTSWVSKRNGSETGFGALLDALS</sequence>
<dbReference type="GO" id="GO:0055037">
    <property type="term" value="C:recycling endosome"/>
    <property type="evidence" value="ECO:0007669"/>
    <property type="project" value="TreeGrafter"/>
</dbReference>
<comment type="caution">
    <text evidence="4">The sequence shown here is derived from an EMBL/GenBank/DDBJ whole genome shotgun (WGS) entry which is preliminary data.</text>
</comment>
<protein>
    <recommendedName>
        <fullName evidence="3">PH domain-containing protein</fullName>
    </recommendedName>
</protein>
<feature type="region of interest" description="Disordered" evidence="2">
    <location>
        <begin position="1"/>
        <end position="106"/>
    </location>
</feature>
<dbReference type="Pfam" id="PF00169">
    <property type="entry name" value="PH"/>
    <property type="match status" value="1"/>
</dbReference>
<dbReference type="GO" id="GO:0001881">
    <property type="term" value="P:receptor recycling"/>
    <property type="evidence" value="ECO:0007669"/>
    <property type="project" value="TreeGrafter"/>
</dbReference>
<dbReference type="GO" id="GO:0005829">
    <property type="term" value="C:cytosol"/>
    <property type="evidence" value="ECO:0007669"/>
    <property type="project" value="GOC"/>
</dbReference>
<evidence type="ECO:0000313" key="5">
    <source>
        <dbReference type="Proteomes" id="UP000794436"/>
    </source>
</evidence>
<name>A0A8K1FPC0_PYTOL</name>
<dbReference type="OrthoDB" id="185175at2759"/>
<organism evidence="4 5">
    <name type="scientific">Pythium oligandrum</name>
    <name type="common">Mycoparasitic fungus</name>
    <dbReference type="NCBI Taxonomy" id="41045"/>
    <lineage>
        <taxon>Eukaryota</taxon>
        <taxon>Sar</taxon>
        <taxon>Stramenopiles</taxon>
        <taxon>Oomycota</taxon>
        <taxon>Peronosporomycetes</taxon>
        <taxon>Pythiales</taxon>
        <taxon>Pythiaceae</taxon>
        <taxon>Pythium</taxon>
    </lineage>
</organism>
<dbReference type="AlphaFoldDB" id="A0A8K1FPC0"/>
<dbReference type="PROSITE" id="PS50003">
    <property type="entry name" value="PH_DOMAIN"/>
    <property type="match status" value="1"/>
</dbReference>
<dbReference type="InterPro" id="IPR045188">
    <property type="entry name" value="Boi1/Boi2-like"/>
</dbReference>
<evidence type="ECO:0000256" key="2">
    <source>
        <dbReference type="SAM" id="MobiDB-lite"/>
    </source>
</evidence>
<gene>
    <name evidence="4" type="ORF">Poli38472_014079</name>
</gene>
<evidence type="ECO:0000259" key="3">
    <source>
        <dbReference type="PROSITE" id="PS50003"/>
    </source>
</evidence>
<keyword evidence="1" id="KW-0597">Phosphoprotein</keyword>
<feature type="compositionally biased region" description="Polar residues" evidence="2">
    <location>
        <begin position="13"/>
        <end position="22"/>
    </location>
</feature>
<reference evidence="4" key="1">
    <citation type="submission" date="2019-03" db="EMBL/GenBank/DDBJ databases">
        <title>Long read genome sequence of the mycoparasitic Pythium oligandrum ATCC 38472 isolated from sugarbeet rhizosphere.</title>
        <authorList>
            <person name="Gaulin E."/>
        </authorList>
    </citation>
    <scope>NUCLEOTIDE SEQUENCE</scope>
    <source>
        <strain evidence="4">ATCC 38472_TT</strain>
    </source>
</reference>
<dbReference type="EMBL" id="SPLM01000007">
    <property type="protein sequence ID" value="TMW66767.1"/>
    <property type="molecule type" value="Genomic_DNA"/>
</dbReference>
<dbReference type="PANTHER" id="PTHR22902:SF27">
    <property type="entry name" value="PLECKSTRIN HOMOLOGY DOMAIN-CONTAINING FAMILY A MEMBER 3"/>
    <property type="match status" value="1"/>
</dbReference>
<dbReference type="PANTHER" id="PTHR22902">
    <property type="entry name" value="SESQUIPEDALIAN"/>
    <property type="match status" value="1"/>
</dbReference>
<evidence type="ECO:0000313" key="4">
    <source>
        <dbReference type="EMBL" id="TMW66767.1"/>
    </source>
</evidence>
<keyword evidence="5" id="KW-1185">Reference proteome</keyword>
<feature type="region of interest" description="Disordered" evidence="2">
    <location>
        <begin position="270"/>
        <end position="324"/>
    </location>
</feature>
<feature type="domain" description="PH" evidence="3">
    <location>
        <begin position="147"/>
        <end position="262"/>
    </location>
</feature>
<feature type="compositionally biased region" description="Low complexity" evidence="2">
    <location>
        <begin position="78"/>
        <end position="88"/>
    </location>
</feature>